<dbReference type="InterPro" id="IPR029062">
    <property type="entry name" value="Class_I_gatase-like"/>
</dbReference>
<evidence type="ECO:0000256" key="6">
    <source>
        <dbReference type="ARBA" id="ARBA00022801"/>
    </source>
</evidence>
<evidence type="ECO:0000256" key="11">
    <source>
        <dbReference type="ARBA" id="ARBA00049534"/>
    </source>
</evidence>
<reference evidence="15" key="1">
    <citation type="submission" date="2024-02" db="EMBL/GenBank/DDBJ databases">
        <title>Complete genome sequence of Xanthomonas sp. 10-10.</title>
        <authorList>
            <person name="Biessy A."/>
            <person name="Ciotola M."/>
            <person name="Cadieux M."/>
            <person name="Soufiane B."/>
            <person name="Laforest M."/>
            <person name="Filion M."/>
        </authorList>
    </citation>
    <scope>NUCLEOTIDE SEQUENCE</scope>
    <source>
        <strain evidence="15">10-10</strain>
    </source>
</reference>
<dbReference type="GO" id="GO:0016829">
    <property type="term" value="F:lyase activity"/>
    <property type="evidence" value="ECO:0007669"/>
    <property type="project" value="UniProtKB-KW"/>
</dbReference>
<dbReference type="CDD" id="cd01748">
    <property type="entry name" value="GATase1_IGP_Synthase"/>
    <property type="match status" value="1"/>
</dbReference>
<evidence type="ECO:0000256" key="8">
    <source>
        <dbReference type="ARBA" id="ARBA00023102"/>
    </source>
</evidence>
<dbReference type="InterPro" id="IPR010139">
    <property type="entry name" value="Imidazole-glycPsynth_HisH"/>
</dbReference>
<dbReference type="GO" id="GO:0000107">
    <property type="term" value="F:imidazoleglycerol-phosphate synthase activity"/>
    <property type="evidence" value="ECO:0007669"/>
    <property type="project" value="UniProtKB-UniRule"/>
</dbReference>
<keyword evidence="8 12" id="KW-0368">Histidine biosynthesis</keyword>
<evidence type="ECO:0000313" key="15">
    <source>
        <dbReference type="EMBL" id="XBS39767.1"/>
    </source>
</evidence>
<evidence type="ECO:0000256" key="13">
    <source>
        <dbReference type="PIRSR" id="PIRSR000495-1"/>
    </source>
</evidence>
<dbReference type="HAMAP" id="MF_00278">
    <property type="entry name" value="HisH"/>
    <property type="match status" value="1"/>
</dbReference>
<feature type="active site" description="Nucleophile" evidence="12 13">
    <location>
        <position position="78"/>
    </location>
</feature>
<feature type="domain" description="Glutamine amidotransferase" evidence="14">
    <location>
        <begin position="6"/>
        <end position="195"/>
    </location>
</feature>
<feature type="active site" evidence="12 13">
    <location>
        <position position="181"/>
    </location>
</feature>
<dbReference type="PROSITE" id="PS51273">
    <property type="entry name" value="GATASE_TYPE_1"/>
    <property type="match status" value="1"/>
</dbReference>
<evidence type="ECO:0000256" key="1">
    <source>
        <dbReference type="ARBA" id="ARBA00004496"/>
    </source>
</evidence>
<accession>A0AAU7PDS3</accession>
<evidence type="ECO:0000256" key="3">
    <source>
        <dbReference type="ARBA" id="ARBA00011152"/>
    </source>
</evidence>
<dbReference type="SUPFAM" id="SSF52317">
    <property type="entry name" value="Class I glutamine amidotransferase-like"/>
    <property type="match status" value="1"/>
</dbReference>
<dbReference type="AlphaFoldDB" id="A0AAU7PDS3"/>
<proteinExistence type="inferred from homology"/>
<evidence type="ECO:0000256" key="2">
    <source>
        <dbReference type="ARBA" id="ARBA00005091"/>
    </source>
</evidence>
<evidence type="ECO:0000256" key="10">
    <source>
        <dbReference type="ARBA" id="ARBA00047838"/>
    </source>
</evidence>
<comment type="function">
    <text evidence="12">IGPS catalyzes the conversion of PRFAR and glutamine to IGP, AICAR and glutamate. The HisH subunit catalyzes the hydrolysis of glutamine to glutamate and ammonia as part of the synthesis of IGP and AICAR. The resulting ammonia molecule is channeled to the active site of HisF.</text>
</comment>
<dbReference type="PANTHER" id="PTHR42701:SF1">
    <property type="entry name" value="IMIDAZOLE GLYCEROL PHOSPHATE SYNTHASE SUBUNIT HISH"/>
    <property type="match status" value="1"/>
</dbReference>
<dbReference type="EC" id="4.3.2.10" evidence="12"/>
<dbReference type="EC" id="3.5.1.2" evidence="12"/>
<evidence type="ECO:0000256" key="7">
    <source>
        <dbReference type="ARBA" id="ARBA00022962"/>
    </source>
</evidence>
<dbReference type="PIRSF" id="PIRSF000495">
    <property type="entry name" value="Amidotransf_hisH"/>
    <property type="match status" value="1"/>
</dbReference>
<dbReference type="FunFam" id="3.40.50.880:FF:000009">
    <property type="entry name" value="Imidazole glycerol phosphate synthase subunit HisH"/>
    <property type="match status" value="1"/>
</dbReference>
<dbReference type="GO" id="GO:0004359">
    <property type="term" value="F:glutaminase activity"/>
    <property type="evidence" value="ECO:0007669"/>
    <property type="project" value="UniProtKB-EC"/>
</dbReference>
<evidence type="ECO:0000256" key="5">
    <source>
        <dbReference type="ARBA" id="ARBA00022605"/>
    </source>
</evidence>
<comment type="subcellular location">
    <subcellularLocation>
        <location evidence="1 12">Cytoplasm</location>
    </subcellularLocation>
</comment>
<organism evidence="15">
    <name type="scientific">Xanthomonas sp. 10-10</name>
    <dbReference type="NCBI Taxonomy" id="3115848"/>
    <lineage>
        <taxon>Bacteria</taxon>
        <taxon>Pseudomonadati</taxon>
        <taxon>Pseudomonadota</taxon>
        <taxon>Gammaproteobacteria</taxon>
        <taxon>Lysobacterales</taxon>
        <taxon>Lysobacteraceae</taxon>
        <taxon>Xanthomonas</taxon>
    </lineage>
</organism>
<evidence type="ECO:0000256" key="4">
    <source>
        <dbReference type="ARBA" id="ARBA00022490"/>
    </source>
</evidence>
<evidence type="ECO:0000256" key="9">
    <source>
        <dbReference type="ARBA" id="ARBA00023239"/>
    </source>
</evidence>
<evidence type="ECO:0000256" key="12">
    <source>
        <dbReference type="HAMAP-Rule" id="MF_00278"/>
    </source>
</evidence>
<comment type="pathway">
    <text evidence="2 12">Amino-acid biosynthesis; L-histidine biosynthesis; L-histidine from 5-phospho-alpha-D-ribose 1-diphosphate: step 5/9.</text>
</comment>
<dbReference type="NCBIfam" id="TIGR01855">
    <property type="entry name" value="IMP_synth_hisH"/>
    <property type="match status" value="1"/>
</dbReference>
<dbReference type="PANTHER" id="PTHR42701">
    <property type="entry name" value="IMIDAZOLE GLYCEROL PHOSPHATE SYNTHASE SUBUNIT HISH"/>
    <property type="match status" value="1"/>
</dbReference>
<keyword evidence="6 12" id="KW-0378">Hydrolase</keyword>
<dbReference type="InterPro" id="IPR017926">
    <property type="entry name" value="GATASE"/>
</dbReference>
<dbReference type="GO" id="GO:0005737">
    <property type="term" value="C:cytoplasm"/>
    <property type="evidence" value="ECO:0007669"/>
    <property type="project" value="UniProtKB-SubCell"/>
</dbReference>
<name>A0AAU7PDS3_9XANT</name>
<keyword evidence="9 12" id="KW-0456">Lyase</keyword>
<evidence type="ECO:0000259" key="14">
    <source>
        <dbReference type="Pfam" id="PF00117"/>
    </source>
</evidence>
<feature type="active site" evidence="12 13">
    <location>
        <position position="179"/>
    </location>
</feature>
<dbReference type="RefSeq" id="WP_259159782.1">
    <property type="nucleotide sequence ID" value="NZ_CP144460.1"/>
</dbReference>
<comment type="catalytic activity">
    <reaction evidence="10 12">
        <text>5-[(5-phospho-1-deoxy-D-ribulos-1-ylimino)methylamino]-1-(5-phospho-beta-D-ribosyl)imidazole-4-carboxamide + L-glutamine = D-erythro-1-(imidazol-4-yl)glycerol 3-phosphate + 5-amino-1-(5-phospho-beta-D-ribosyl)imidazole-4-carboxamide + L-glutamate + H(+)</text>
        <dbReference type="Rhea" id="RHEA:24793"/>
        <dbReference type="ChEBI" id="CHEBI:15378"/>
        <dbReference type="ChEBI" id="CHEBI:29985"/>
        <dbReference type="ChEBI" id="CHEBI:58278"/>
        <dbReference type="ChEBI" id="CHEBI:58359"/>
        <dbReference type="ChEBI" id="CHEBI:58475"/>
        <dbReference type="ChEBI" id="CHEBI:58525"/>
        <dbReference type="EC" id="4.3.2.10"/>
    </reaction>
</comment>
<dbReference type="Pfam" id="PF00117">
    <property type="entry name" value="GATase"/>
    <property type="match status" value="1"/>
</dbReference>
<dbReference type="EMBL" id="CP144460">
    <property type="protein sequence ID" value="XBS39767.1"/>
    <property type="molecule type" value="Genomic_DNA"/>
</dbReference>
<sequence>MTDLALIDAGGANLGSVRYALERLGVEARLVRDAAGLRGADRVILPGVGAAPEAMKRLRAQGLIEPLRQLQVPLIGICLGMQLLFERSEEGDVECLGVLPGVVRHMTPALGIRVPHMGWNQLVPMRESALLAGLPERASAYFVHGYAAPVTPDTVAACDHGGLFTAVVQQGLRCGAQFHPERSADTGARILRNFLEMSFP</sequence>
<comment type="catalytic activity">
    <reaction evidence="11 12">
        <text>L-glutamine + H2O = L-glutamate + NH4(+)</text>
        <dbReference type="Rhea" id="RHEA:15889"/>
        <dbReference type="ChEBI" id="CHEBI:15377"/>
        <dbReference type="ChEBI" id="CHEBI:28938"/>
        <dbReference type="ChEBI" id="CHEBI:29985"/>
        <dbReference type="ChEBI" id="CHEBI:58359"/>
        <dbReference type="EC" id="3.5.1.2"/>
    </reaction>
</comment>
<comment type="subunit">
    <text evidence="3 12">Heterodimer of HisH and HisF.</text>
</comment>
<gene>
    <name evidence="12 15" type="primary">hisH</name>
    <name evidence="15" type="ORF">VZ068_09855</name>
</gene>
<dbReference type="Gene3D" id="3.40.50.880">
    <property type="match status" value="1"/>
</dbReference>
<keyword evidence="5 12" id="KW-0028">Amino-acid biosynthesis</keyword>
<keyword evidence="4 12" id="KW-0963">Cytoplasm</keyword>
<dbReference type="GO" id="GO:0000105">
    <property type="term" value="P:L-histidine biosynthetic process"/>
    <property type="evidence" value="ECO:0007669"/>
    <property type="project" value="UniProtKB-UniRule"/>
</dbReference>
<protein>
    <recommendedName>
        <fullName evidence="12">Imidazole glycerol phosphate synthase subunit HisH</fullName>
        <ecNumber evidence="12">4.3.2.10</ecNumber>
    </recommendedName>
    <alternativeName>
        <fullName evidence="12">IGP synthase glutaminase subunit</fullName>
        <ecNumber evidence="12">3.5.1.2</ecNumber>
    </alternativeName>
    <alternativeName>
        <fullName evidence="12">IGP synthase subunit HisH</fullName>
    </alternativeName>
    <alternativeName>
        <fullName evidence="12">ImGP synthase subunit HisH</fullName>
        <shortName evidence="12">IGPS subunit HisH</shortName>
    </alternativeName>
</protein>
<keyword evidence="7 12" id="KW-0315">Glutamine amidotransferase</keyword>